<accession>D1C754</accession>
<feature type="transmembrane region" description="Helical" evidence="4">
    <location>
        <begin position="358"/>
        <end position="378"/>
    </location>
</feature>
<evidence type="ECO:0000313" key="7">
    <source>
        <dbReference type="Proteomes" id="UP000002027"/>
    </source>
</evidence>
<dbReference type="EMBL" id="CP001823">
    <property type="protein sequence ID" value="ACZ39700.1"/>
    <property type="molecule type" value="Genomic_DNA"/>
</dbReference>
<dbReference type="PANTHER" id="PTHR23523:SF2">
    <property type="entry name" value="2-NITROIMIDAZOLE TRANSPORTER"/>
    <property type="match status" value="1"/>
</dbReference>
<dbReference type="InterPro" id="IPR011701">
    <property type="entry name" value="MFS"/>
</dbReference>
<feature type="transmembrane region" description="Helical" evidence="4">
    <location>
        <begin position="299"/>
        <end position="317"/>
    </location>
</feature>
<feature type="transmembrane region" description="Helical" evidence="4">
    <location>
        <begin position="146"/>
        <end position="169"/>
    </location>
</feature>
<dbReference type="SUPFAM" id="SSF103473">
    <property type="entry name" value="MFS general substrate transporter"/>
    <property type="match status" value="1"/>
</dbReference>
<feature type="transmembrane region" description="Helical" evidence="4">
    <location>
        <begin position="323"/>
        <end position="346"/>
    </location>
</feature>
<evidence type="ECO:0000256" key="4">
    <source>
        <dbReference type="SAM" id="Phobius"/>
    </source>
</evidence>
<keyword evidence="2 4" id="KW-1133">Transmembrane helix</keyword>
<feature type="transmembrane region" description="Helical" evidence="4">
    <location>
        <begin position="181"/>
        <end position="202"/>
    </location>
</feature>
<gene>
    <name evidence="6" type="ordered locus">Sthe_2279</name>
</gene>
<dbReference type="FunCoup" id="D1C754">
    <property type="interactions" value="35"/>
</dbReference>
<dbReference type="Proteomes" id="UP000002027">
    <property type="component" value="Chromosome 1"/>
</dbReference>
<feature type="transmembrane region" description="Helical" evidence="4">
    <location>
        <begin position="266"/>
        <end position="287"/>
    </location>
</feature>
<feature type="transmembrane region" description="Helical" evidence="4">
    <location>
        <begin position="384"/>
        <end position="403"/>
    </location>
</feature>
<dbReference type="eggNOG" id="COG2807">
    <property type="taxonomic scope" value="Bacteria"/>
</dbReference>
<keyword evidence="7" id="KW-1185">Reference proteome</keyword>
<evidence type="ECO:0000256" key="2">
    <source>
        <dbReference type="ARBA" id="ARBA00022989"/>
    </source>
</evidence>
<feature type="transmembrane region" description="Helical" evidence="4">
    <location>
        <begin position="52"/>
        <end position="76"/>
    </location>
</feature>
<evidence type="ECO:0000256" key="1">
    <source>
        <dbReference type="ARBA" id="ARBA00022692"/>
    </source>
</evidence>
<evidence type="ECO:0000259" key="5">
    <source>
        <dbReference type="PROSITE" id="PS50850"/>
    </source>
</evidence>
<organism evidence="6 7">
    <name type="scientific">Sphaerobacter thermophilus (strain ATCC 49802 / DSM 20745 / KCCM 41009 / NCIMB 13125 / S 6022)</name>
    <dbReference type="NCBI Taxonomy" id="479434"/>
    <lineage>
        <taxon>Bacteria</taxon>
        <taxon>Pseudomonadati</taxon>
        <taxon>Thermomicrobiota</taxon>
        <taxon>Thermomicrobia</taxon>
        <taxon>Sphaerobacterales</taxon>
        <taxon>Sphaerobacterineae</taxon>
        <taxon>Sphaerobacteraceae</taxon>
        <taxon>Sphaerobacter</taxon>
    </lineage>
</organism>
<dbReference type="GO" id="GO:0022857">
    <property type="term" value="F:transmembrane transporter activity"/>
    <property type="evidence" value="ECO:0007669"/>
    <property type="project" value="InterPro"/>
</dbReference>
<dbReference type="Gene3D" id="1.20.1250.20">
    <property type="entry name" value="MFS general substrate transporter like domains"/>
    <property type="match status" value="1"/>
</dbReference>
<feature type="transmembrane region" description="Helical" evidence="4">
    <location>
        <begin position="233"/>
        <end position="254"/>
    </location>
</feature>
<name>D1C754_SPHTD</name>
<dbReference type="Pfam" id="PF07690">
    <property type="entry name" value="MFS_1"/>
    <property type="match status" value="1"/>
</dbReference>
<sequence length="419" mass="43986">MDARDSEAAAADNRRGWRWFALLGLVFLVGATLRTVLLGVPPVLPLIQRDLGLSYTATGLLTGLPMLMMGGAAWASGRAIERIGGRRAVTIGLVLLAAGALLRAPFTSVALLYLFTAVLSLGIALAQTAVPVLVRSWFPRHIGLAAALYTDGIIAGEVLAVASTGPVLLGWLGEDAWRASFVAWGLTVIPVILLWHVLAPAAEPASPRLPRRVDKPQPVAPQPDAAGRPRVRAWHLGLVSSGGAVIYFTMNSWIPPYNDALGHGDATALALTVLNAAQLPVSIALTFVAQRLAGERWPFITVGVVGISAIIGMTTTPLSWQPIWVGILGSSSVAVLVLGTALPPLLAGPGEVARLTGATLTINYGVAFVGPLFGGWLWDQFDQPALAFAPVVLAGLILIVLGARLPRRAKVPEPVRARP</sequence>
<evidence type="ECO:0000313" key="6">
    <source>
        <dbReference type="EMBL" id="ACZ39700.1"/>
    </source>
</evidence>
<dbReference type="InterPro" id="IPR052524">
    <property type="entry name" value="MFS_Cyanate_Porter"/>
</dbReference>
<dbReference type="AlphaFoldDB" id="D1C754"/>
<keyword evidence="1 4" id="KW-0812">Transmembrane</keyword>
<feature type="transmembrane region" description="Helical" evidence="4">
    <location>
        <begin position="88"/>
        <end position="106"/>
    </location>
</feature>
<protein>
    <submittedName>
        <fullName evidence="6">Major facilitator superfamily MFS_1</fullName>
    </submittedName>
</protein>
<reference evidence="6 7" key="2">
    <citation type="journal article" date="2010" name="Stand. Genomic Sci.">
        <title>Complete genome sequence of Desulfohalobium retbaense type strain (HR(100)).</title>
        <authorList>
            <person name="Spring S."/>
            <person name="Nolan M."/>
            <person name="Lapidus A."/>
            <person name="Glavina Del Rio T."/>
            <person name="Copeland A."/>
            <person name="Tice H."/>
            <person name="Cheng J.F."/>
            <person name="Lucas S."/>
            <person name="Land M."/>
            <person name="Chen F."/>
            <person name="Bruce D."/>
            <person name="Goodwin L."/>
            <person name="Pitluck S."/>
            <person name="Ivanova N."/>
            <person name="Mavromatis K."/>
            <person name="Mikhailova N."/>
            <person name="Pati A."/>
            <person name="Chen A."/>
            <person name="Palaniappan K."/>
            <person name="Hauser L."/>
            <person name="Chang Y.J."/>
            <person name="Jeffries C.D."/>
            <person name="Munk C."/>
            <person name="Kiss H."/>
            <person name="Chain P."/>
            <person name="Han C."/>
            <person name="Brettin T."/>
            <person name="Detter J.C."/>
            <person name="Schuler E."/>
            <person name="Goker M."/>
            <person name="Rohde M."/>
            <person name="Bristow J."/>
            <person name="Eisen J.A."/>
            <person name="Markowitz V."/>
            <person name="Hugenholtz P."/>
            <person name="Kyrpides N.C."/>
            <person name="Klenk H.P."/>
        </authorList>
    </citation>
    <scope>NUCLEOTIDE SEQUENCE [LARGE SCALE GENOMIC DNA]</scope>
    <source>
        <strain evidence="7">ATCC 49802 / DSM 20745 / S 6022</strain>
    </source>
</reference>
<dbReference type="PANTHER" id="PTHR23523">
    <property type="match status" value="1"/>
</dbReference>
<dbReference type="PROSITE" id="PS50850">
    <property type="entry name" value="MFS"/>
    <property type="match status" value="1"/>
</dbReference>
<reference evidence="7" key="1">
    <citation type="submission" date="2009-11" db="EMBL/GenBank/DDBJ databases">
        <title>The complete chromosome 1 of Sphaerobacter thermophilus DSM 20745.</title>
        <authorList>
            <person name="Lucas S."/>
            <person name="Copeland A."/>
            <person name="Lapidus A."/>
            <person name="Glavina del Rio T."/>
            <person name="Dalin E."/>
            <person name="Tice H."/>
            <person name="Bruce D."/>
            <person name="Goodwin L."/>
            <person name="Pitluck S."/>
            <person name="Kyrpides N."/>
            <person name="Mavromatis K."/>
            <person name="Ivanova N."/>
            <person name="Mikhailova N."/>
            <person name="LaButti K.M."/>
            <person name="Clum A."/>
            <person name="Sun H.I."/>
            <person name="Brettin T."/>
            <person name="Detter J.C."/>
            <person name="Han C."/>
            <person name="Larimer F."/>
            <person name="Land M."/>
            <person name="Hauser L."/>
            <person name="Markowitz V."/>
            <person name="Cheng J.F."/>
            <person name="Hugenholtz P."/>
            <person name="Woyke T."/>
            <person name="Wu D."/>
            <person name="Steenblock K."/>
            <person name="Schneider S."/>
            <person name="Pukall R."/>
            <person name="Goeker M."/>
            <person name="Klenk H.P."/>
            <person name="Eisen J.A."/>
        </authorList>
    </citation>
    <scope>NUCLEOTIDE SEQUENCE [LARGE SCALE GENOMIC DNA]</scope>
    <source>
        <strain evidence="7">ATCC 49802 / DSM 20745 / S 6022</strain>
    </source>
</reference>
<dbReference type="InterPro" id="IPR036259">
    <property type="entry name" value="MFS_trans_sf"/>
</dbReference>
<dbReference type="RefSeq" id="WP_012872741.1">
    <property type="nucleotide sequence ID" value="NC_013523.1"/>
</dbReference>
<feature type="domain" description="Major facilitator superfamily (MFS) profile" evidence="5">
    <location>
        <begin position="19"/>
        <end position="419"/>
    </location>
</feature>
<dbReference type="HOGENOM" id="CLU_038046_4_2_0"/>
<feature type="transmembrane region" description="Helical" evidence="4">
    <location>
        <begin position="112"/>
        <end position="134"/>
    </location>
</feature>
<feature type="transmembrane region" description="Helical" evidence="4">
    <location>
        <begin position="20"/>
        <end position="40"/>
    </location>
</feature>
<dbReference type="InterPro" id="IPR020846">
    <property type="entry name" value="MFS_dom"/>
</dbReference>
<dbReference type="KEGG" id="sti:Sthe_2279"/>
<proteinExistence type="predicted"/>
<keyword evidence="3 4" id="KW-0472">Membrane</keyword>
<dbReference type="InParanoid" id="D1C754"/>
<dbReference type="STRING" id="479434.Sthe_2279"/>
<evidence type="ECO:0000256" key="3">
    <source>
        <dbReference type="ARBA" id="ARBA00023136"/>
    </source>
</evidence>